<organism evidence="1 2">
    <name type="scientific">Aegilops tauschii subsp. strangulata</name>
    <name type="common">Goatgrass</name>
    <dbReference type="NCBI Taxonomy" id="200361"/>
    <lineage>
        <taxon>Eukaryota</taxon>
        <taxon>Viridiplantae</taxon>
        <taxon>Streptophyta</taxon>
        <taxon>Embryophyta</taxon>
        <taxon>Tracheophyta</taxon>
        <taxon>Spermatophyta</taxon>
        <taxon>Magnoliopsida</taxon>
        <taxon>Liliopsida</taxon>
        <taxon>Poales</taxon>
        <taxon>Poaceae</taxon>
        <taxon>BOP clade</taxon>
        <taxon>Pooideae</taxon>
        <taxon>Triticodae</taxon>
        <taxon>Triticeae</taxon>
        <taxon>Triticinae</taxon>
        <taxon>Aegilops</taxon>
    </lineage>
</organism>
<reference evidence="1" key="3">
    <citation type="journal article" date="2017" name="Nature">
        <title>Genome sequence of the progenitor of the wheat D genome Aegilops tauschii.</title>
        <authorList>
            <person name="Luo M.C."/>
            <person name="Gu Y.Q."/>
            <person name="Puiu D."/>
            <person name="Wang H."/>
            <person name="Twardziok S.O."/>
            <person name="Deal K.R."/>
            <person name="Huo N."/>
            <person name="Zhu T."/>
            <person name="Wang L."/>
            <person name="Wang Y."/>
            <person name="McGuire P.E."/>
            <person name="Liu S."/>
            <person name="Long H."/>
            <person name="Ramasamy R.K."/>
            <person name="Rodriguez J.C."/>
            <person name="Van S.L."/>
            <person name="Yuan L."/>
            <person name="Wang Z."/>
            <person name="Xia Z."/>
            <person name="Xiao L."/>
            <person name="Anderson O.D."/>
            <person name="Ouyang S."/>
            <person name="Liang Y."/>
            <person name="Zimin A.V."/>
            <person name="Pertea G."/>
            <person name="Qi P."/>
            <person name="Bennetzen J.L."/>
            <person name="Dai X."/>
            <person name="Dawson M.W."/>
            <person name="Muller H.G."/>
            <person name="Kugler K."/>
            <person name="Rivarola-Duarte L."/>
            <person name="Spannagl M."/>
            <person name="Mayer K.F.X."/>
            <person name="Lu F.H."/>
            <person name="Bevan M.W."/>
            <person name="Leroy P."/>
            <person name="Li P."/>
            <person name="You F.M."/>
            <person name="Sun Q."/>
            <person name="Liu Z."/>
            <person name="Lyons E."/>
            <person name="Wicker T."/>
            <person name="Salzberg S.L."/>
            <person name="Devos K.M."/>
            <person name="Dvorak J."/>
        </authorList>
    </citation>
    <scope>NUCLEOTIDE SEQUENCE [LARGE SCALE GENOMIC DNA]</scope>
    <source>
        <strain evidence="1">cv. AL8/78</strain>
    </source>
</reference>
<protein>
    <submittedName>
        <fullName evidence="1">Uncharacterized protein</fullName>
    </submittedName>
</protein>
<sequence>MERARGLQRTTPAAMELRRGCSGARPGMQWSSAAAAVERSRGCNGASLERRAPVAAMELRVGCNGASSERRAPVAAMKLRRGCNGARRGRQWSFAGTPAVLRRSFFSCRGAAMDLQWSFPGGRRRCVELGCTTPNPTARKAV</sequence>
<reference evidence="2" key="1">
    <citation type="journal article" date="2014" name="Science">
        <title>Ancient hybridizations among the ancestral genomes of bread wheat.</title>
        <authorList>
            <consortium name="International Wheat Genome Sequencing Consortium,"/>
            <person name="Marcussen T."/>
            <person name="Sandve S.R."/>
            <person name="Heier L."/>
            <person name="Spannagl M."/>
            <person name="Pfeifer M."/>
            <person name="Jakobsen K.S."/>
            <person name="Wulff B.B."/>
            <person name="Steuernagel B."/>
            <person name="Mayer K.F."/>
            <person name="Olsen O.A."/>
        </authorList>
    </citation>
    <scope>NUCLEOTIDE SEQUENCE [LARGE SCALE GENOMIC DNA]</scope>
    <source>
        <strain evidence="2">cv. AL8/78</strain>
    </source>
</reference>
<reference evidence="1" key="4">
    <citation type="submission" date="2019-03" db="UniProtKB">
        <authorList>
            <consortium name="EnsemblPlants"/>
        </authorList>
    </citation>
    <scope>IDENTIFICATION</scope>
</reference>
<proteinExistence type="predicted"/>
<dbReference type="Gramene" id="AET7Gv20391100.31">
    <property type="protein sequence ID" value="AET7Gv20391100.31"/>
    <property type="gene ID" value="AET7Gv20391100"/>
</dbReference>
<evidence type="ECO:0000313" key="2">
    <source>
        <dbReference type="Proteomes" id="UP000015105"/>
    </source>
</evidence>
<dbReference type="Proteomes" id="UP000015105">
    <property type="component" value="Chromosome 7D"/>
</dbReference>
<keyword evidence="2" id="KW-1185">Reference proteome</keyword>
<accession>A0A453R058</accession>
<reference evidence="1" key="5">
    <citation type="journal article" date="2021" name="G3 (Bethesda)">
        <title>Aegilops tauschii genome assembly Aet v5.0 features greater sequence contiguity and improved annotation.</title>
        <authorList>
            <person name="Wang L."/>
            <person name="Zhu T."/>
            <person name="Rodriguez J.C."/>
            <person name="Deal K.R."/>
            <person name="Dubcovsky J."/>
            <person name="McGuire P.E."/>
            <person name="Lux T."/>
            <person name="Spannagl M."/>
            <person name="Mayer K.F.X."/>
            <person name="Baldrich P."/>
            <person name="Meyers B.C."/>
            <person name="Huo N."/>
            <person name="Gu Y.Q."/>
            <person name="Zhou H."/>
            <person name="Devos K.M."/>
            <person name="Bennetzen J.L."/>
            <person name="Unver T."/>
            <person name="Budak H."/>
            <person name="Gulick P.J."/>
            <person name="Galiba G."/>
            <person name="Kalapos B."/>
            <person name="Nelson D.R."/>
            <person name="Li P."/>
            <person name="You F.M."/>
            <person name="Luo M.C."/>
            <person name="Dvorak J."/>
        </authorList>
    </citation>
    <scope>NUCLEOTIDE SEQUENCE [LARGE SCALE GENOMIC DNA]</scope>
    <source>
        <strain evidence="1">cv. AL8/78</strain>
    </source>
</reference>
<dbReference type="EnsemblPlants" id="AET7Gv20391100.31">
    <property type="protein sequence ID" value="AET7Gv20391100.31"/>
    <property type="gene ID" value="AET7Gv20391100"/>
</dbReference>
<reference evidence="2" key="2">
    <citation type="journal article" date="2017" name="Nat. Plants">
        <title>The Aegilops tauschii genome reveals multiple impacts of transposons.</title>
        <authorList>
            <person name="Zhao G."/>
            <person name="Zou C."/>
            <person name="Li K."/>
            <person name="Wang K."/>
            <person name="Li T."/>
            <person name="Gao L."/>
            <person name="Zhang X."/>
            <person name="Wang H."/>
            <person name="Yang Z."/>
            <person name="Liu X."/>
            <person name="Jiang W."/>
            <person name="Mao L."/>
            <person name="Kong X."/>
            <person name="Jiao Y."/>
            <person name="Jia J."/>
        </authorList>
    </citation>
    <scope>NUCLEOTIDE SEQUENCE [LARGE SCALE GENOMIC DNA]</scope>
    <source>
        <strain evidence="2">cv. AL8/78</strain>
    </source>
</reference>
<evidence type="ECO:0000313" key="1">
    <source>
        <dbReference type="EnsemblPlants" id="AET7Gv20391100.31"/>
    </source>
</evidence>
<dbReference type="AlphaFoldDB" id="A0A453R058"/>
<name>A0A453R058_AEGTS</name>